<organism evidence="2 4">
    <name type="scientific">Mycoplasmopsis cynos</name>
    <dbReference type="NCBI Taxonomy" id="171284"/>
    <lineage>
        <taxon>Bacteria</taxon>
        <taxon>Bacillati</taxon>
        <taxon>Mycoplasmatota</taxon>
        <taxon>Mycoplasmoidales</taxon>
        <taxon>Metamycoplasmataceae</taxon>
        <taxon>Mycoplasmopsis</taxon>
    </lineage>
</organism>
<dbReference type="AlphaFoldDB" id="A0A449AII7"/>
<geneLocation type="plasmid" evidence="2 4">
    <name>13</name>
</geneLocation>
<feature type="transmembrane region" description="Helical" evidence="1">
    <location>
        <begin position="50"/>
        <end position="73"/>
    </location>
</feature>
<proteinExistence type="predicted"/>
<reference evidence="3 5" key="2">
    <citation type="submission" date="2023-12" db="EMBL/GenBank/DDBJ databases">
        <title>Hybrid Genome Assemblies of Mycoplasma cynos and Mycoplasma felis isolated from Dogs and Cats with Infectious Respiratory Disease.</title>
        <authorList>
            <person name="Framst I."/>
            <person name="Cai H."/>
            <person name="Ramesh P."/>
            <person name="Maboni G."/>
        </authorList>
    </citation>
    <scope>NUCLEOTIDE SEQUENCE [LARGE SCALE GENOMIC DNA]</scope>
    <source>
        <strain evidence="3 5">30510</strain>
    </source>
</reference>
<keyword evidence="1" id="KW-0812">Transmembrane</keyword>
<feature type="transmembrane region" description="Helical" evidence="1">
    <location>
        <begin position="134"/>
        <end position="155"/>
    </location>
</feature>
<evidence type="ECO:0000313" key="2">
    <source>
        <dbReference type="EMBL" id="VEU64807.1"/>
    </source>
</evidence>
<dbReference type="GeneID" id="74932075"/>
<evidence type="ECO:0000256" key="1">
    <source>
        <dbReference type="SAM" id="Phobius"/>
    </source>
</evidence>
<evidence type="ECO:0000313" key="3">
    <source>
        <dbReference type="EMBL" id="WQQ19705.1"/>
    </source>
</evidence>
<keyword evidence="1" id="KW-1133">Transmembrane helix</keyword>
<keyword evidence="2" id="KW-0614">Plasmid</keyword>
<sequence length="156" mass="18701">MKNEFSKRKILSMYFRYQFSSKKLYIVLSSFIIVFWIIVLIYHLTNVNKLNYIFLNSIAIASIVCFVLSWLAFGLKIGLLSKTIDKIRNGSPEFQERKEKSILEKMTENEKRIYHETKIREFEYKNSFAYKTSFPYFFNCLIFTIIFTIITILSYI</sequence>
<dbReference type="EMBL" id="LR214986">
    <property type="protein sequence ID" value="VEU64807.1"/>
    <property type="molecule type" value="Genomic_DNA"/>
</dbReference>
<dbReference type="EMBL" id="CP141046">
    <property type="protein sequence ID" value="WQQ19705.1"/>
    <property type="molecule type" value="Genomic_DNA"/>
</dbReference>
<feature type="transmembrane region" description="Helical" evidence="1">
    <location>
        <begin position="24"/>
        <end position="44"/>
    </location>
</feature>
<reference evidence="2 4" key="1">
    <citation type="submission" date="2019-01" db="EMBL/GenBank/DDBJ databases">
        <authorList>
            <consortium name="Pathogen Informatics"/>
        </authorList>
    </citation>
    <scope>NUCLEOTIDE SEQUENCE [LARGE SCALE GENOMIC DNA]</scope>
    <source>
        <strain evidence="2 4">NCTC10142</strain>
        <plasmid evidence="4">13</plasmid>
    </source>
</reference>
<evidence type="ECO:0008006" key="6">
    <source>
        <dbReference type="Google" id="ProtNLM"/>
    </source>
</evidence>
<evidence type="ECO:0000313" key="5">
    <source>
        <dbReference type="Proteomes" id="UP001327314"/>
    </source>
</evidence>
<protein>
    <recommendedName>
        <fullName evidence="6">DUF3899 domain-containing protein</fullName>
    </recommendedName>
</protein>
<gene>
    <name evidence="2" type="ORF">NCTC10142_00567</name>
    <name evidence="3" type="ORF">RRG46_02540</name>
</gene>
<evidence type="ECO:0000313" key="4">
    <source>
        <dbReference type="Proteomes" id="UP000289506"/>
    </source>
</evidence>
<dbReference type="RefSeq" id="WP_015287353.1">
    <property type="nucleotide sequence ID" value="NZ_CP103989.1"/>
</dbReference>
<keyword evidence="1" id="KW-0472">Membrane</keyword>
<name>A0A449AII7_9BACT</name>
<accession>A0A449AII7</accession>
<dbReference type="Proteomes" id="UP001327314">
    <property type="component" value="Chromosome"/>
</dbReference>
<dbReference type="Proteomes" id="UP000289506">
    <property type="component" value="Plasmid 13"/>
</dbReference>